<feature type="compositionally biased region" description="Polar residues" evidence="8">
    <location>
        <begin position="216"/>
        <end position="225"/>
    </location>
</feature>
<dbReference type="SUPFAM" id="SSF144091">
    <property type="entry name" value="Rhomboid-like"/>
    <property type="match status" value="1"/>
</dbReference>
<evidence type="ECO:0000256" key="5">
    <source>
        <dbReference type="ARBA" id="ARBA00022989"/>
    </source>
</evidence>
<comment type="similarity">
    <text evidence="2 7">Belongs to the derlin family.</text>
</comment>
<evidence type="ECO:0000256" key="3">
    <source>
        <dbReference type="ARBA" id="ARBA00022692"/>
    </source>
</evidence>
<evidence type="ECO:0000256" key="2">
    <source>
        <dbReference type="ARBA" id="ARBA00008917"/>
    </source>
</evidence>
<keyword evidence="5 7" id="KW-1133">Transmembrane helix</keyword>
<dbReference type="PANTHER" id="PTHR11009">
    <property type="entry name" value="DER1-LIKE PROTEIN, DERLIN"/>
    <property type="match status" value="1"/>
</dbReference>
<accession>A0A9P4Q6T3</accession>
<evidence type="ECO:0000256" key="7">
    <source>
        <dbReference type="RuleBase" id="RU363059"/>
    </source>
</evidence>
<sequence>MSAADMFWAAPPVARTITAAAVLLSVPTHMQLLNIYYMIFHPSLVFTLQTVPQLWRLVVPFFITGPRESMLMDPYFLFTLSRDLETGGVRFSEPGSFLVYLVFCGIIIIFTAGCWLDARLFLSPLTLALAYTFAQENSNRPMTFFIVTFSAKWLPFAMLALSFVLSGPQAALVQSTGLLAAHAYEFLTKIWPEHGGGQQWIKTPAVVRGWFQQSPNAGQQRSGYQVFQGRSSGTVGGQSSSSGPNPAGGSFTTGFNAGNYGTGRRLGGE</sequence>
<reference evidence="9" key="1">
    <citation type="journal article" date="2020" name="Stud. Mycol.">
        <title>101 Dothideomycetes genomes: a test case for predicting lifestyles and emergence of pathogens.</title>
        <authorList>
            <person name="Haridas S."/>
            <person name="Albert R."/>
            <person name="Binder M."/>
            <person name="Bloem J."/>
            <person name="Labutti K."/>
            <person name="Salamov A."/>
            <person name="Andreopoulos B."/>
            <person name="Baker S."/>
            <person name="Barry K."/>
            <person name="Bills G."/>
            <person name="Bluhm B."/>
            <person name="Cannon C."/>
            <person name="Castanera R."/>
            <person name="Culley D."/>
            <person name="Daum C."/>
            <person name="Ezra D."/>
            <person name="Gonzalez J."/>
            <person name="Henrissat B."/>
            <person name="Kuo A."/>
            <person name="Liang C."/>
            <person name="Lipzen A."/>
            <person name="Lutzoni F."/>
            <person name="Magnuson J."/>
            <person name="Mondo S."/>
            <person name="Nolan M."/>
            <person name="Ohm R."/>
            <person name="Pangilinan J."/>
            <person name="Park H.-J."/>
            <person name="Ramirez L."/>
            <person name="Alfaro M."/>
            <person name="Sun H."/>
            <person name="Tritt A."/>
            <person name="Yoshinaga Y."/>
            <person name="Zwiers L.-H."/>
            <person name="Turgeon B."/>
            <person name="Goodwin S."/>
            <person name="Spatafora J."/>
            <person name="Crous P."/>
            <person name="Grigoriev I."/>
        </authorList>
    </citation>
    <scope>NUCLEOTIDE SEQUENCE</scope>
    <source>
        <strain evidence="9">CBS 116435</strain>
    </source>
</reference>
<comment type="caution">
    <text evidence="7">Lacks conserved residue(s) required for the propagation of feature annotation.</text>
</comment>
<evidence type="ECO:0000256" key="8">
    <source>
        <dbReference type="SAM" id="MobiDB-lite"/>
    </source>
</evidence>
<keyword evidence="6 7" id="KW-0472">Membrane</keyword>
<dbReference type="OrthoDB" id="19102at2759"/>
<comment type="function">
    <text evidence="7">May be involved in the degradation of misfolded endoplasmic reticulum (ER) luminal proteins.</text>
</comment>
<feature type="transmembrane region" description="Helical" evidence="7">
    <location>
        <begin position="143"/>
        <end position="165"/>
    </location>
</feature>
<feature type="transmembrane region" description="Helical" evidence="7">
    <location>
        <begin position="97"/>
        <end position="122"/>
    </location>
</feature>
<evidence type="ECO:0000313" key="9">
    <source>
        <dbReference type="EMBL" id="KAF2720580.1"/>
    </source>
</evidence>
<evidence type="ECO:0000313" key="10">
    <source>
        <dbReference type="Proteomes" id="UP000799441"/>
    </source>
</evidence>
<feature type="compositionally biased region" description="Gly residues" evidence="8">
    <location>
        <begin position="260"/>
        <end position="269"/>
    </location>
</feature>
<keyword evidence="10" id="KW-1185">Reference proteome</keyword>
<gene>
    <name evidence="9" type="ORF">K431DRAFT_248964</name>
</gene>
<organism evidence="9 10">
    <name type="scientific">Polychaeton citri CBS 116435</name>
    <dbReference type="NCBI Taxonomy" id="1314669"/>
    <lineage>
        <taxon>Eukaryota</taxon>
        <taxon>Fungi</taxon>
        <taxon>Dikarya</taxon>
        <taxon>Ascomycota</taxon>
        <taxon>Pezizomycotina</taxon>
        <taxon>Dothideomycetes</taxon>
        <taxon>Dothideomycetidae</taxon>
        <taxon>Capnodiales</taxon>
        <taxon>Capnodiaceae</taxon>
        <taxon>Polychaeton</taxon>
    </lineage>
</organism>
<dbReference type="Pfam" id="PF04511">
    <property type="entry name" value="DER1"/>
    <property type="match status" value="1"/>
</dbReference>
<dbReference type="EMBL" id="MU003798">
    <property type="protein sequence ID" value="KAF2720580.1"/>
    <property type="molecule type" value="Genomic_DNA"/>
</dbReference>
<protein>
    <recommendedName>
        <fullName evidence="7">Derlin</fullName>
    </recommendedName>
</protein>
<dbReference type="InterPro" id="IPR035952">
    <property type="entry name" value="Rhomboid-like_sf"/>
</dbReference>
<evidence type="ECO:0000256" key="4">
    <source>
        <dbReference type="ARBA" id="ARBA00022824"/>
    </source>
</evidence>
<feature type="compositionally biased region" description="Low complexity" evidence="8">
    <location>
        <begin position="229"/>
        <end position="250"/>
    </location>
</feature>
<evidence type="ECO:0000256" key="6">
    <source>
        <dbReference type="ARBA" id="ARBA00023136"/>
    </source>
</evidence>
<keyword evidence="3 7" id="KW-0812">Transmembrane</keyword>
<keyword evidence="4 7" id="KW-0256">Endoplasmic reticulum</keyword>
<proteinExistence type="inferred from homology"/>
<feature type="region of interest" description="Disordered" evidence="8">
    <location>
        <begin position="216"/>
        <end position="269"/>
    </location>
</feature>
<comment type="caution">
    <text evidence="9">The sequence shown here is derived from an EMBL/GenBank/DDBJ whole genome shotgun (WGS) entry which is preliminary data.</text>
</comment>
<name>A0A9P4Q6T3_9PEZI</name>
<dbReference type="AlphaFoldDB" id="A0A9P4Q6T3"/>
<dbReference type="GO" id="GO:0005789">
    <property type="term" value="C:endoplasmic reticulum membrane"/>
    <property type="evidence" value="ECO:0007669"/>
    <property type="project" value="UniProtKB-SubCell"/>
</dbReference>
<dbReference type="InterPro" id="IPR007599">
    <property type="entry name" value="DER1"/>
</dbReference>
<dbReference type="Proteomes" id="UP000799441">
    <property type="component" value="Unassembled WGS sequence"/>
</dbReference>
<evidence type="ECO:0000256" key="1">
    <source>
        <dbReference type="ARBA" id="ARBA00004477"/>
    </source>
</evidence>
<dbReference type="GO" id="GO:0006950">
    <property type="term" value="P:response to stress"/>
    <property type="evidence" value="ECO:0007669"/>
    <property type="project" value="UniProtKB-ARBA"/>
</dbReference>
<feature type="transmembrane region" description="Helical" evidence="7">
    <location>
        <begin position="6"/>
        <end position="26"/>
    </location>
</feature>
<comment type="subcellular location">
    <subcellularLocation>
        <location evidence="1 7">Endoplasmic reticulum membrane</location>
        <topology evidence="1 7">Multi-pass membrane protein</topology>
    </subcellularLocation>
</comment>